<keyword evidence="10" id="KW-1185">Reference proteome</keyword>
<protein>
    <submittedName>
        <fullName evidence="9">Sigma-70 family RNA polymerase sigma factor</fullName>
    </submittedName>
</protein>
<dbReference type="InterPro" id="IPR013325">
    <property type="entry name" value="RNA_pol_sigma_r2"/>
</dbReference>
<dbReference type="PANTHER" id="PTHR30173:SF43">
    <property type="entry name" value="ECF RNA POLYMERASE SIGMA FACTOR SIGI-RELATED"/>
    <property type="match status" value="1"/>
</dbReference>
<evidence type="ECO:0000259" key="8">
    <source>
        <dbReference type="Pfam" id="PF08281"/>
    </source>
</evidence>
<keyword evidence="5" id="KW-0804">Transcription</keyword>
<dbReference type="SUPFAM" id="SSF88946">
    <property type="entry name" value="Sigma2 domain of RNA polymerase sigma factors"/>
    <property type="match status" value="1"/>
</dbReference>
<dbReference type="InterPro" id="IPR007627">
    <property type="entry name" value="RNA_pol_sigma70_r2"/>
</dbReference>
<evidence type="ECO:0000313" key="10">
    <source>
        <dbReference type="Proteomes" id="UP000278673"/>
    </source>
</evidence>
<reference evidence="9 10" key="1">
    <citation type="submission" date="2018-10" db="EMBL/GenBank/DDBJ databases">
        <title>Isolation, diversity and antifungal activity of actinobacteria from wheat.</title>
        <authorList>
            <person name="Han C."/>
        </authorList>
    </citation>
    <scope>NUCLEOTIDE SEQUENCE [LARGE SCALE GENOMIC DNA]</scope>
    <source>
        <strain evidence="9 10">NEAU-YY642</strain>
    </source>
</reference>
<dbReference type="CDD" id="cd06171">
    <property type="entry name" value="Sigma70_r4"/>
    <property type="match status" value="1"/>
</dbReference>
<dbReference type="GO" id="GO:0016987">
    <property type="term" value="F:sigma factor activity"/>
    <property type="evidence" value="ECO:0007669"/>
    <property type="project" value="UniProtKB-KW"/>
</dbReference>
<evidence type="ECO:0000256" key="4">
    <source>
        <dbReference type="ARBA" id="ARBA00023082"/>
    </source>
</evidence>
<dbReference type="Gene3D" id="3.10.450.50">
    <property type="match status" value="1"/>
</dbReference>
<dbReference type="Pfam" id="PF04542">
    <property type="entry name" value="Sigma70_r2"/>
    <property type="match status" value="1"/>
</dbReference>
<dbReference type="Gene3D" id="1.10.10.10">
    <property type="entry name" value="Winged helix-like DNA-binding domain superfamily/Winged helix DNA-binding domain"/>
    <property type="match status" value="1"/>
</dbReference>
<evidence type="ECO:0000256" key="6">
    <source>
        <dbReference type="SAM" id="MobiDB-lite"/>
    </source>
</evidence>
<dbReference type="NCBIfam" id="TIGR02937">
    <property type="entry name" value="sigma70-ECF"/>
    <property type="match status" value="1"/>
</dbReference>
<comment type="caution">
    <text evidence="9">The sequence shown here is derived from an EMBL/GenBank/DDBJ whole genome shotgun (WGS) entry which is preliminary data.</text>
</comment>
<evidence type="ECO:0000313" key="9">
    <source>
        <dbReference type="EMBL" id="RMI38910.1"/>
    </source>
</evidence>
<dbReference type="InterPro" id="IPR013249">
    <property type="entry name" value="RNA_pol_sigma70_r4_t2"/>
</dbReference>
<keyword evidence="4" id="KW-0731">Sigma factor</keyword>
<proteinExistence type="inferred from homology"/>
<dbReference type="SUPFAM" id="SSF54427">
    <property type="entry name" value="NTF2-like"/>
    <property type="match status" value="1"/>
</dbReference>
<evidence type="ECO:0000259" key="7">
    <source>
        <dbReference type="Pfam" id="PF04542"/>
    </source>
</evidence>
<dbReference type="InterPro" id="IPR036388">
    <property type="entry name" value="WH-like_DNA-bd_sf"/>
</dbReference>
<evidence type="ECO:0000256" key="1">
    <source>
        <dbReference type="ARBA" id="ARBA00010641"/>
    </source>
</evidence>
<dbReference type="InterPro" id="IPR052704">
    <property type="entry name" value="ECF_Sigma-70_Domain"/>
</dbReference>
<evidence type="ECO:0000256" key="5">
    <source>
        <dbReference type="ARBA" id="ARBA00023163"/>
    </source>
</evidence>
<dbReference type="SUPFAM" id="SSF88659">
    <property type="entry name" value="Sigma3 and sigma4 domains of RNA polymerase sigma factors"/>
    <property type="match status" value="1"/>
</dbReference>
<dbReference type="Gene3D" id="1.10.1740.10">
    <property type="match status" value="1"/>
</dbReference>
<dbReference type="EMBL" id="RFFJ01000082">
    <property type="protein sequence ID" value="RMI38910.1"/>
    <property type="molecule type" value="Genomic_DNA"/>
</dbReference>
<dbReference type="PANTHER" id="PTHR30173">
    <property type="entry name" value="SIGMA 19 FACTOR"/>
    <property type="match status" value="1"/>
</dbReference>
<gene>
    <name evidence="9" type="ORF">EBN88_15895</name>
</gene>
<dbReference type="InterPro" id="IPR032710">
    <property type="entry name" value="NTF2-like_dom_sf"/>
</dbReference>
<dbReference type="Pfam" id="PF08281">
    <property type="entry name" value="Sigma70_r4_2"/>
    <property type="match status" value="1"/>
</dbReference>
<accession>A0A3M2LPV4</accession>
<sequence length="329" mass="35722">MSEYTGWEADGPWPEEDPGGEGLDGLPLDERLEAMARAFEAERPRLLRVAYTTTGSLAESEDCVQEAWIRLRGTLGRTEIHDLRGWLVTTVGRLALDALGSAKARRESYVGTWLPEPVVEDDPAEQVTLDESVSLALLVVLEQLSPAERTAFVLHDVFGVSFAEVAEIVGRTPAAVRQLASRARRHVADGRPRFPPTPAQQRALVAAFADACQRGDLAGLVELLDPDVAWRGDGGGRVTTTARTQYGAMRVAKGILLALSGASGLTMRLATVNGVPGLVVYEHEGDVSVVSFDMDEGRITSIDVVRNPEKLNSVVRLERDGSRLFPDRE</sequence>
<dbReference type="Proteomes" id="UP000278673">
    <property type="component" value="Unassembled WGS sequence"/>
</dbReference>
<dbReference type="AlphaFoldDB" id="A0A3M2LPV4"/>
<dbReference type="GO" id="GO:0003677">
    <property type="term" value="F:DNA binding"/>
    <property type="evidence" value="ECO:0007669"/>
    <property type="project" value="InterPro"/>
</dbReference>
<dbReference type="NCBIfam" id="NF007214">
    <property type="entry name" value="PRK09636.1"/>
    <property type="match status" value="1"/>
</dbReference>
<dbReference type="GO" id="GO:0006352">
    <property type="term" value="P:DNA-templated transcription initiation"/>
    <property type="evidence" value="ECO:0007669"/>
    <property type="project" value="InterPro"/>
</dbReference>
<comment type="subunit">
    <text evidence="2">Interacts transiently with the RNA polymerase catalytic core formed by RpoA, RpoB, RpoC and RpoZ (2 alpha, 1 beta, 1 beta' and 1 omega subunit) to form the RNA polymerase holoenzyme that can initiate transcription.</text>
</comment>
<comment type="similarity">
    <text evidence="1">Belongs to the sigma-70 factor family. ECF subfamily.</text>
</comment>
<dbReference type="InterPro" id="IPR013324">
    <property type="entry name" value="RNA_pol_sigma_r3/r4-like"/>
</dbReference>
<name>A0A3M2LPV4_9ACTN</name>
<feature type="domain" description="RNA polymerase sigma-70 region 2" evidence="7">
    <location>
        <begin position="39"/>
        <end position="103"/>
    </location>
</feature>
<feature type="domain" description="RNA polymerase sigma factor 70 region 4 type 2" evidence="8">
    <location>
        <begin position="135"/>
        <end position="186"/>
    </location>
</feature>
<dbReference type="InterPro" id="IPR014284">
    <property type="entry name" value="RNA_pol_sigma-70_dom"/>
</dbReference>
<feature type="region of interest" description="Disordered" evidence="6">
    <location>
        <begin position="1"/>
        <end position="23"/>
    </location>
</feature>
<evidence type="ECO:0000256" key="2">
    <source>
        <dbReference type="ARBA" id="ARBA00011344"/>
    </source>
</evidence>
<evidence type="ECO:0000256" key="3">
    <source>
        <dbReference type="ARBA" id="ARBA00023015"/>
    </source>
</evidence>
<organism evidence="9 10">
    <name type="scientific">Streptomyces triticirhizae</name>
    <dbReference type="NCBI Taxonomy" id="2483353"/>
    <lineage>
        <taxon>Bacteria</taxon>
        <taxon>Bacillati</taxon>
        <taxon>Actinomycetota</taxon>
        <taxon>Actinomycetes</taxon>
        <taxon>Kitasatosporales</taxon>
        <taxon>Streptomycetaceae</taxon>
        <taxon>Streptomyces</taxon>
    </lineage>
</organism>
<keyword evidence="3" id="KW-0805">Transcription regulation</keyword>